<protein>
    <submittedName>
        <fullName evidence="2">Uncharacterized protein</fullName>
    </submittedName>
</protein>
<proteinExistence type="predicted"/>
<evidence type="ECO:0000313" key="3">
    <source>
        <dbReference type="Proteomes" id="UP000298656"/>
    </source>
</evidence>
<dbReference type="OrthoDB" id="9114244at2"/>
<keyword evidence="3" id="KW-1185">Reference proteome</keyword>
<dbReference type="AlphaFoldDB" id="A0A4P8J1T7"/>
<feature type="transmembrane region" description="Helical" evidence="1">
    <location>
        <begin position="23"/>
        <end position="47"/>
    </location>
</feature>
<gene>
    <name evidence="2" type="ORF">FAZ95_24315</name>
</gene>
<keyword evidence="1" id="KW-0472">Membrane</keyword>
<name>A0A4P8J1T7_9BURK</name>
<dbReference type="Proteomes" id="UP000298656">
    <property type="component" value="Chromosome 2"/>
</dbReference>
<dbReference type="KEGG" id="tvl:FAZ95_24315"/>
<sequence length="92" mass="10359">MADITEGVQSNKNAQWLDGNAHMKWWVCMLVLNGLMLTLLVVAGLYFEATPRDVDRACFKNKMSDAHTLDEAFFQSPPDQNAIQQAIRACSR</sequence>
<keyword evidence="1" id="KW-0812">Transmembrane</keyword>
<evidence type="ECO:0000313" key="2">
    <source>
        <dbReference type="EMBL" id="QCP52309.1"/>
    </source>
</evidence>
<organism evidence="2 3">
    <name type="scientific">Trinickia violacea</name>
    <dbReference type="NCBI Taxonomy" id="2571746"/>
    <lineage>
        <taxon>Bacteria</taxon>
        <taxon>Pseudomonadati</taxon>
        <taxon>Pseudomonadota</taxon>
        <taxon>Betaproteobacteria</taxon>
        <taxon>Burkholderiales</taxon>
        <taxon>Burkholderiaceae</taxon>
        <taxon>Trinickia</taxon>
    </lineage>
</organism>
<dbReference type="EMBL" id="CP040078">
    <property type="protein sequence ID" value="QCP52309.1"/>
    <property type="molecule type" value="Genomic_DNA"/>
</dbReference>
<keyword evidence="1" id="KW-1133">Transmembrane helix</keyword>
<reference evidence="2 3" key="1">
    <citation type="submission" date="2019-05" db="EMBL/GenBank/DDBJ databases">
        <title>Burkholderia sp. DHOD12, isolated from subtropical forest soil.</title>
        <authorList>
            <person name="Gao Z.-H."/>
            <person name="Qiu L.-H."/>
        </authorList>
    </citation>
    <scope>NUCLEOTIDE SEQUENCE [LARGE SCALE GENOMIC DNA]</scope>
    <source>
        <strain evidence="2 3">DHOD12</strain>
    </source>
</reference>
<evidence type="ECO:0000256" key="1">
    <source>
        <dbReference type="SAM" id="Phobius"/>
    </source>
</evidence>
<accession>A0A4P8J1T7</accession>
<dbReference type="RefSeq" id="WP_137335082.1">
    <property type="nucleotide sequence ID" value="NZ_CP040078.1"/>
</dbReference>